<organism evidence="1 2">
    <name type="scientific">Cupriavidus metallidurans</name>
    <dbReference type="NCBI Taxonomy" id="119219"/>
    <lineage>
        <taxon>Bacteria</taxon>
        <taxon>Pseudomonadati</taxon>
        <taxon>Pseudomonadota</taxon>
        <taxon>Betaproteobacteria</taxon>
        <taxon>Burkholderiales</taxon>
        <taxon>Burkholderiaceae</taxon>
        <taxon>Cupriavidus</taxon>
    </lineage>
</organism>
<sequence>MDRSLDILAVHGFAVREGRGKWACCYEIRLAIVGGPLLYRGELHGRSFATEEAAIIAAVEIGEREADRHIDAARAMIVALARVTDGAHHEMT</sequence>
<name>A0A482J2J0_9BURK</name>
<accession>A0A482J2J0</accession>
<dbReference type="Proteomes" id="UP000253772">
    <property type="component" value="Chromosome c2"/>
</dbReference>
<dbReference type="EMBL" id="CP037901">
    <property type="protein sequence ID" value="QBP13749.1"/>
    <property type="molecule type" value="Genomic_DNA"/>
</dbReference>
<gene>
    <name evidence="1" type="ORF">DDF84_029685</name>
</gene>
<protein>
    <submittedName>
        <fullName evidence="1">Uncharacterized protein</fullName>
    </submittedName>
</protein>
<dbReference type="RefSeq" id="WP_017511674.1">
    <property type="nucleotide sequence ID" value="NZ_CP037901.1"/>
</dbReference>
<evidence type="ECO:0000313" key="2">
    <source>
        <dbReference type="Proteomes" id="UP000253772"/>
    </source>
</evidence>
<dbReference type="AlphaFoldDB" id="A0A482J2J0"/>
<dbReference type="OrthoDB" id="8966448at2"/>
<reference evidence="1 2" key="1">
    <citation type="submission" date="2019-03" db="EMBL/GenBank/DDBJ databases">
        <title>Comparative insights into the high quality Complete genome sequence of highly metal resistant Cupriavidus metallidurans strain BS1 isolated from a gold-copper mine.</title>
        <authorList>
            <person name="Mazhar H.S."/>
            <person name="Rensing C."/>
        </authorList>
    </citation>
    <scope>NUCLEOTIDE SEQUENCE [LARGE SCALE GENOMIC DNA]</scope>
    <source>
        <strain evidence="1 2">BS1</strain>
    </source>
</reference>
<evidence type="ECO:0000313" key="1">
    <source>
        <dbReference type="EMBL" id="QBP13749.1"/>
    </source>
</evidence>
<proteinExistence type="predicted"/>